<dbReference type="EMBL" id="JBHSDC010000024">
    <property type="protein sequence ID" value="MFC4232676.1"/>
    <property type="molecule type" value="Genomic_DNA"/>
</dbReference>
<protein>
    <recommendedName>
        <fullName evidence="3">Addiction module component</fullName>
    </recommendedName>
</protein>
<gene>
    <name evidence="1" type="ORF">ACFOW1_12305</name>
</gene>
<dbReference type="Proteomes" id="UP001595906">
    <property type="component" value="Unassembled WGS sequence"/>
</dbReference>
<accession>A0ABV8Q153</accession>
<comment type="caution">
    <text evidence="1">The sequence shown here is derived from an EMBL/GenBank/DDBJ whole genome shotgun (WGS) entry which is preliminary data.</text>
</comment>
<sequence length="77" mass="8848">MNYNATRDQIHQLIDSANDSQLDAVLHILKPATERYTQVELDSFYERVRLLENNSDKGLSVEASHMLVREKFGKNGL</sequence>
<keyword evidence="2" id="KW-1185">Reference proteome</keyword>
<evidence type="ECO:0000313" key="1">
    <source>
        <dbReference type="EMBL" id="MFC4232676.1"/>
    </source>
</evidence>
<proteinExistence type="predicted"/>
<reference evidence="2" key="1">
    <citation type="journal article" date="2019" name="Int. J. Syst. Evol. Microbiol.">
        <title>The Global Catalogue of Microorganisms (GCM) 10K type strain sequencing project: providing services to taxonomists for standard genome sequencing and annotation.</title>
        <authorList>
            <consortium name="The Broad Institute Genomics Platform"/>
            <consortium name="The Broad Institute Genome Sequencing Center for Infectious Disease"/>
            <person name="Wu L."/>
            <person name="Ma J."/>
        </authorList>
    </citation>
    <scope>NUCLEOTIDE SEQUENCE [LARGE SCALE GENOMIC DNA]</scope>
    <source>
        <strain evidence="2">CECT 8010</strain>
    </source>
</reference>
<evidence type="ECO:0008006" key="3">
    <source>
        <dbReference type="Google" id="ProtNLM"/>
    </source>
</evidence>
<dbReference type="RefSeq" id="WP_379014627.1">
    <property type="nucleotide sequence ID" value="NZ_JBHSDC010000024.1"/>
</dbReference>
<name>A0ABV8Q153_9BACT</name>
<organism evidence="1 2">
    <name type="scientific">Parasediminibacterium paludis</name>
    <dbReference type="NCBI Taxonomy" id="908966"/>
    <lineage>
        <taxon>Bacteria</taxon>
        <taxon>Pseudomonadati</taxon>
        <taxon>Bacteroidota</taxon>
        <taxon>Chitinophagia</taxon>
        <taxon>Chitinophagales</taxon>
        <taxon>Chitinophagaceae</taxon>
        <taxon>Parasediminibacterium</taxon>
    </lineage>
</organism>
<evidence type="ECO:0000313" key="2">
    <source>
        <dbReference type="Proteomes" id="UP001595906"/>
    </source>
</evidence>